<evidence type="ECO:0000256" key="4">
    <source>
        <dbReference type="SAM" id="MobiDB-lite"/>
    </source>
</evidence>
<feature type="domain" description="Disease resistance N-terminal" evidence="5">
    <location>
        <begin position="10"/>
        <end position="61"/>
    </location>
</feature>
<dbReference type="GO" id="GO:0006952">
    <property type="term" value="P:defense response"/>
    <property type="evidence" value="ECO:0007669"/>
    <property type="project" value="UniProtKB-KW"/>
</dbReference>
<dbReference type="AlphaFoldDB" id="A0AAV1DWM9"/>
<evidence type="ECO:0000313" key="6">
    <source>
        <dbReference type="EMBL" id="CAI9112341.1"/>
    </source>
</evidence>
<feature type="compositionally biased region" description="Polar residues" evidence="4">
    <location>
        <begin position="100"/>
        <end position="112"/>
    </location>
</feature>
<evidence type="ECO:0000256" key="1">
    <source>
        <dbReference type="ARBA" id="ARBA00022737"/>
    </source>
</evidence>
<dbReference type="EMBL" id="OX459124">
    <property type="protein sequence ID" value="CAI9112341.1"/>
    <property type="molecule type" value="Genomic_DNA"/>
</dbReference>
<evidence type="ECO:0000313" key="7">
    <source>
        <dbReference type="Proteomes" id="UP001161247"/>
    </source>
</evidence>
<dbReference type="Gene3D" id="1.20.5.4130">
    <property type="match status" value="1"/>
</dbReference>
<feature type="region of interest" description="Disordered" evidence="4">
    <location>
        <begin position="100"/>
        <end position="119"/>
    </location>
</feature>
<dbReference type="Proteomes" id="UP001161247">
    <property type="component" value="Chromosome 7"/>
</dbReference>
<dbReference type="Pfam" id="PF18052">
    <property type="entry name" value="Rx_N"/>
    <property type="match status" value="1"/>
</dbReference>
<keyword evidence="3" id="KW-0611">Plant defense</keyword>
<evidence type="ECO:0000256" key="2">
    <source>
        <dbReference type="ARBA" id="ARBA00022741"/>
    </source>
</evidence>
<organism evidence="6 7">
    <name type="scientific">Oldenlandia corymbosa var. corymbosa</name>
    <dbReference type="NCBI Taxonomy" id="529605"/>
    <lineage>
        <taxon>Eukaryota</taxon>
        <taxon>Viridiplantae</taxon>
        <taxon>Streptophyta</taxon>
        <taxon>Embryophyta</taxon>
        <taxon>Tracheophyta</taxon>
        <taxon>Spermatophyta</taxon>
        <taxon>Magnoliopsida</taxon>
        <taxon>eudicotyledons</taxon>
        <taxon>Gunneridae</taxon>
        <taxon>Pentapetalae</taxon>
        <taxon>asterids</taxon>
        <taxon>lamiids</taxon>
        <taxon>Gentianales</taxon>
        <taxon>Rubiaceae</taxon>
        <taxon>Rubioideae</taxon>
        <taxon>Spermacoceae</taxon>
        <taxon>Hedyotis-Oldenlandia complex</taxon>
        <taxon>Oldenlandia</taxon>
    </lineage>
</organism>
<dbReference type="InterPro" id="IPR041118">
    <property type="entry name" value="Rx_N"/>
</dbReference>
<protein>
    <submittedName>
        <fullName evidence="6">OLC1v1012780C1</fullName>
    </submittedName>
</protein>
<sequence length="159" mass="17227">MADAVIGATIQVLLEKAISLATDRISLVFGFEKELEVLRESARMVQAVLADADDKQTESEMCIFGVLSSKISEVNENLESCNLKATEIELIRTCLHPEPASTSSVAPCSNSTEKLKRSRESNSIAPEFVVGRSEEKTDIVATLLRSSRLILGSLRGDVG</sequence>
<evidence type="ECO:0000256" key="3">
    <source>
        <dbReference type="ARBA" id="ARBA00022821"/>
    </source>
</evidence>
<gene>
    <name evidence="6" type="ORF">OLC1_LOCUS19557</name>
</gene>
<keyword evidence="7" id="KW-1185">Reference proteome</keyword>
<keyword evidence="2" id="KW-0547">Nucleotide-binding</keyword>
<name>A0AAV1DWM9_OLDCO</name>
<proteinExistence type="predicted"/>
<dbReference type="GO" id="GO:0000166">
    <property type="term" value="F:nucleotide binding"/>
    <property type="evidence" value="ECO:0007669"/>
    <property type="project" value="UniProtKB-KW"/>
</dbReference>
<keyword evidence="1" id="KW-0677">Repeat</keyword>
<reference evidence="6" key="1">
    <citation type="submission" date="2023-03" db="EMBL/GenBank/DDBJ databases">
        <authorList>
            <person name="Julca I."/>
        </authorList>
    </citation>
    <scope>NUCLEOTIDE SEQUENCE</scope>
</reference>
<evidence type="ECO:0000259" key="5">
    <source>
        <dbReference type="Pfam" id="PF18052"/>
    </source>
</evidence>
<accession>A0AAV1DWM9</accession>